<keyword evidence="9" id="KW-1185">Reference proteome</keyword>
<feature type="region of interest" description="Disordered" evidence="6">
    <location>
        <begin position="426"/>
        <end position="500"/>
    </location>
</feature>
<comment type="caution">
    <text evidence="8">The sequence shown here is derived from an EMBL/GenBank/DDBJ whole genome shotgun (WGS) entry which is preliminary data.</text>
</comment>
<dbReference type="Proteomes" id="UP001293593">
    <property type="component" value="Unassembled WGS sequence"/>
</dbReference>
<feature type="region of interest" description="Disordered" evidence="6">
    <location>
        <begin position="145"/>
        <end position="326"/>
    </location>
</feature>
<gene>
    <name evidence="8" type="ORF">QN277_004275</name>
</gene>
<feature type="compositionally biased region" description="Basic and acidic residues" evidence="6">
    <location>
        <begin position="83"/>
        <end position="110"/>
    </location>
</feature>
<keyword evidence="3" id="KW-0963">Cytoplasm</keyword>
<keyword evidence="5" id="KW-0206">Cytoskeleton</keyword>
<dbReference type="InterPro" id="IPR027329">
    <property type="entry name" value="TPX2_C"/>
</dbReference>
<feature type="compositionally biased region" description="Polar residues" evidence="6">
    <location>
        <begin position="354"/>
        <end position="363"/>
    </location>
</feature>
<dbReference type="EMBL" id="JAWXYG010000010">
    <property type="protein sequence ID" value="KAK4261251.1"/>
    <property type="molecule type" value="Genomic_DNA"/>
</dbReference>
<evidence type="ECO:0000259" key="7">
    <source>
        <dbReference type="Pfam" id="PF06886"/>
    </source>
</evidence>
<feature type="region of interest" description="Disordered" evidence="6">
    <location>
        <begin position="83"/>
        <end position="116"/>
    </location>
</feature>
<evidence type="ECO:0000256" key="4">
    <source>
        <dbReference type="ARBA" id="ARBA00022701"/>
    </source>
</evidence>
<feature type="domain" description="TPX2 C-terminal" evidence="7">
    <location>
        <begin position="415"/>
        <end position="480"/>
    </location>
</feature>
<organism evidence="8 9">
    <name type="scientific">Acacia crassicarpa</name>
    <name type="common">northern wattle</name>
    <dbReference type="NCBI Taxonomy" id="499986"/>
    <lineage>
        <taxon>Eukaryota</taxon>
        <taxon>Viridiplantae</taxon>
        <taxon>Streptophyta</taxon>
        <taxon>Embryophyta</taxon>
        <taxon>Tracheophyta</taxon>
        <taxon>Spermatophyta</taxon>
        <taxon>Magnoliopsida</taxon>
        <taxon>eudicotyledons</taxon>
        <taxon>Gunneridae</taxon>
        <taxon>Pentapetalae</taxon>
        <taxon>rosids</taxon>
        <taxon>fabids</taxon>
        <taxon>Fabales</taxon>
        <taxon>Fabaceae</taxon>
        <taxon>Caesalpinioideae</taxon>
        <taxon>mimosoid clade</taxon>
        <taxon>Acacieae</taxon>
        <taxon>Acacia</taxon>
    </lineage>
</organism>
<comment type="similarity">
    <text evidence="2">Belongs to the TPX2 family.</text>
</comment>
<reference evidence="8" key="1">
    <citation type="submission" date="2023-10" db="EMBL/GenBank/DDBJ databases">
        <title>Chromosome-level genome of the transformable northern wattle, Acacia crassicarpa.</title>
        <authorList>
            <person name="Massaro I."/>
            <person name="Sinha N.R."/>
            <person name="Poethig S."/>
            <person name="Leichty A.R."/>
        </authorList>
    </citation>
    <scope>NUCLEOTIDE SEQUENCE</scope>
    <source>
        <strain evidence="8">Acra3RX</strain>
        <tissue evidence="8">Leaf</tissue>
    </source>
</reference>
<dbReference type="PANTHER" id="PTHR47286:SF2">
    <property type="entry name" value="F3I6.9 PROTEIN"/>
    <property type="match status" value="1"/>
</dbReference>
<dbReference type="Pfam" id="PF06886">
    <property type="entry name" value="TPX2"/>
    <property type="match status" value="1"/>
</dbReference>
<comment type="subcellular location">
    <subcellularLocation>
        <location evidence="1">Cytoplasm</location>
        <location evidence="1">Cytoskeleton</location>
    </subcellularLocation>
</comment>
<keyword evidence="4" id="KW-0493">Microtubule</keyword>
<evidence type="ECO:0000256" key="6">
    <source>
        <dbReference type="SAM" id="MobiDB-lite"/>
    </source>
</evidence>
<feature type="compositionally biased region" description="Polar residues" evidence="6">
    <location>
        <begin position="310"/>
        <end position="322"/>
    </location>
</feature>
<evidence type="ECO:0000313" key="8">
    <source>
        <dbReference type="EMBL" id="KAK4261251.1"/>
    </source>
</evidence>
<feature type="compositionally biased region" description="Low complexity" evidence="6">
    <location>
        <begin position="262"/>
        <end position="293"/>
    </location>
</feature>
<feature type="compositionally biased region" description="Basic and acidic residues" evidence="6">
    <location>
        <begin position="215"/>
        <end position="231"/>
    </location>
</feature>
<sequence>MVDLPIREDKMGETVASNPSLQVSVSFGRFESESLSWEKWSSFSPNKYLEEVEKCATPGSVAQKKAYFEAHYKKIAARKAELLDREKQMEKDRLRSEDENKEDLNDKTDAEFDASNGQCSFIEEIKQATNSTGEISGVNMDGMVENIAESRDYQSTLTEEEEKEPENRSDGSQLGATEPEEAVYTKEEITPIEADNVKELSGNVDNAIAKGQASHVEEKDVKLDHPKESKKFGQVNHVNRESSAAKTKRKLVVPTSKAQQISTPRSSRPTSTPTKTLPSASSSKKGNSPSLSGRKNPSTLENKRVANKSLHMSLSLGPSNSDPVPFTPMRKSFIMEKMGDKDIVKRAFKTFQNNFNQPNTSGEARSLVKEGQVPSKVTEAKVPTSMSMRKENGRPRTVDSMDKRSGNVIRSTVGLKSDIRAVKGKEPSKIMVGKSNAKEAERTRLQSKPKEEKAAETKRSKPNVKTTTLPTFNRGQKVSERHPEKGVLSQRSLVEGKRRC</sequence>
<evidence type="ECO:0000256" key="2">
    <source>
        <dbReference type="ARBA" id="ARBA00005885"/>
    </source>
</evidence>
<evidence type="ECO:0000256" key="5">
    <source>
        <dbReference type="ARBA" id="ARBA00023212"/>
    </source>
</evidence>
<name>A0AAE1MI80_9FABA</name>
<evidence type="ECO:0000313" key="9">
    <source>
        <dbReference type="Proteomes" id="UP001293593"/>
    </source>
</evidence>
<evidence type="ECO:0000256" key="1">
    <source>
        <dbReference type="ARBA" id="ARBA00004245"/>
    </source>
</evidence>
<accession>A0AAE1MI80</accession>
<protein>
    <recommendedName>
        <fullName evidence="7">TPX2 C-terminal domain-containing protein</fullName>
    </recommendedName>
</protein>
<proteinExistence type="inferred from homology"/>
<dbReference type="AlphaFoldDB" id="A0AAE1MI80"/>
<feature type="region of interest" description="Disordered" evidence="6">
    <location>
        <begin position="354"/>
        <end position="409"/>
    </location>
</feature>
<evidence type="ECO:0000256" key="3">
    <source>
        <dbReference type="ARBA" id="ARBA00022490"/>
    </source>
</evidence>
<feature type="compositionally biased region" description="Basic and acidic residues" evidence="6">
    <location>
        <begin position="436"/>
        <end position="459"/>
    </location>
</feature>
<dbReference type="PANTHER" id="PTHR47286">
    <property type="entry name" value="F3I6.9 PROTEIN"/>
    <property type="match status" value="1"/>
</dbReference>
<feature type="compositionally biased region" description="Basic and acidic residues" evidence="6">
    <location>
        <begin position="388"/>
        <end position="405"/>
    </location>
</feature>
<feature type="compositionally biased region" description="Polar residues" evidence="6">
    <location>
        <begin position="463"/>
        <end position="476"/>
    </location>
</feature>